<name>A0AA86P4A1_9EUKA</name>
<organism evidence="2">
    <name type="scientific">Hexamita inflata</name>
    <dbReference type="NCBI Taxonomy" id="28002"/>
    <lineage>
        <taxon>Eukaryota</taxon>
        <taxon>Metamonada</taxon>
        <taxon>Diplomonadida</taxon>
        <taxon>Hexamitidae</taxon>
        <taxon>Hexamitinae</taxon>
        <taxon>Hexamita</taxon>
    </lineage>
</organism>
<evidence type="ECO:0000256" key="1">
    <source>
        <dbReference type="SAM" id="Phobius"/>
    </source>
</evidence>
<dbReference type="EMBL" id="CATOUU010000452">
    <property type="protein sequence ID" value="CAI9930154.1"/>
    <property type="molecule type" value="Genomic_DNA"/>
</dbReference>
<accession>A0AA86P4A1</accession>
<reference evidence="2" key="1">
    <citation type="submission" date="2023-06" db="EMBL/GenBank/DDBJ databases">
        <authorList>
            <person name="Kurt Z."/>
        </authorList>
    </citation>
    <scope>NUCLEOTIDE SEQUENCE</scope>
</reference>
<gene>
    <name evidence="2" type="ORF">HINF_LOCUS17799</name>
    <name evidence="3" type="ORF">HINF_LOCUS66972</name>
</gene>
<keyword evidence="1" id="KW-1133">Transmembrane helix</keyword>
<evidence type="ECO:0000313" key="4">
    <source>
        <dbReference type="Proteomes" id="UP001642409"/>
    </source>
</evidence>
<dbReference type="EMBL" id="CAXDID020000458">
    <property type="protein sequence ID" value="CAL6093403.1"/>
    <property type="molecule type" value="Genomic_DNA"/>
</dbReference>
<dbReference type="AlphaFoldDB" id="A0AA86P4A1"/>
<feature type="transmembrane region" description="Helical" evidence="1">
    <location>
        <begin position="51"/>
        <end position="75"/>
    </location>
</feature>
<keyword evidence="1" id="KW-0472">Membrane</keyword>
<reference evidence="3 4" key="2">
    <citation type="submission" date="2024-07" db="EMBL/GenBank/DDBJ databases">
        <authorList>
            <person name="Akdeniz Z."/>
        </authorList>
    </citation>
    <scope>NUCLEOTIDE SEQUENCE [LARGE SCALE GENOMIC DNA]</scope>
</reference>
<proteinExistence type="predicted"/>
<keyword evidence="4" id="KW-1185">Reference proteome</keyword>
<comment type="caution">
    <text evidence="2">The sequence shown here is derived from an EMBL/GenBank/DDBJ whole genome shotgun (WGS) entry which is preliminary data.</text>
</comment>
<evidence type="ECO:0000313" key="2">
    <source>
        <dbReference type="EMBL" id="CAI9930154.1"/>
    </source>
</evidence>
<dbReference type="Proteomes" id="UP001642409">
    <property type="component" value="Unassembled WGS sequence"/>
</dbReference>
<keyword evidence="1" id="KW-0812">Transmembrane</keyword>
<sequence length="113" mass="13311">MSYDGSQLSVWEWDLGRGVMTVCVQSKVYIVSQELRCWVFLSEFSQIQIRVFIICVFHIMFYLISCNVIASAFLLEQQQFLKKYFIKHRPELMSVKLNSMRSQCGYRKIGLPP</sequence>
<protein>
    <submittedName>
        <fullName evidence="3">Hypothetical_protein</fullName>
    </submittedName>
</protein>
<evidence type="ECO:0000313" key="3">
    <source>
        <dbReference type="EMBL" id="CAL6093403.1"/>
    </source>
</evidence>